<feature type="region of interest" description="Disordered" evidence="1">
    <location>
        <begin position="72"/>
        <end position="184"/>
    </location>
</feature>
<accession>A0A8K0JHG6</accession>
<feature type="compositionally biased region" description="Polar residues" evidence="1">
    <location>
        <begin position="149"/>
        <end position="170"/>
    </location>
</feature>
<feature type="region of interest" description="Disordered" evidence="1">
    <location>
        <begin position="1"/>
        <end position="54"/>
    </location>
</feature>
<evidence type="ECO:0000256" key="1">
    <source>
        <dbReference type="SAM" id="MobiDB-lite"/>
    </source>
</evidence>
<feature type="compositionally biased region" description="Polar residues" evidence="1">
    <location>
        <begin position="121"/>
        <end position="141"/>
    </location>
</feature>
<comment type="caution">
    <text evidence="2">The sequence shown here is derived from an EMBL/GenBank/DDBJ whole genome shotgun (WGS) entry which is preliminary data.</text>
</comment>
<evidence type="ECO:0000313" key="2">
    <source>
        <dbReference type="EMBL" id="KAG7528994.1"/>
    </source>
</evidence>
<evidence type="ECO:0000313" key="3">
    <source>
        <dbReference type="Proteomes" id="UP000812966"/>
    </source>
</evidence>
<sequence>MPDPSLRSNEQPSIDRQAQSDVSSRIEGTLPPGSFMSPSGGSVNQFGGATFDFPEGLLRYRDPTLQLLQEQSPLWGPKPAGGTAETQAHREEPSGGPEVSIAPTSASVSAHTDLPAGSELLQPSTRLPGSQINGSMVTAGTASVPGELSTRQGDSLTTGSVVTTAPTQGEGSAGRTTRKAGSKWVREHSKNGLWEWTFVPKRKGDKTSYPTDSDAPTLQRRIRNHVLFLDGQAPNWREGDLSIFLNQVTRMEKAAKLARSDEVKTQEDFELIFLVDMGRWVYDKLDWHLERMAQQRDSENESLNWLREVSVHFLAIAKAESELLLSTGGQEDWRLTSIGKEKWLLSGIAEEKRDHF</sequence>
<keyword evidence="3" id="KW-1185">Reference proteome</keyword>
<organism evidence="2 3">
    <name type="scientific">Filobasidium floriforme</name>
    <dbReference type="NCBI Taxonomy" id="5210"/>
    <lineage>
        <taxon>Eukaryota</taxon>
        <taxon>Fungi</taxon>
        <taxon>Dikarya</taxon>
        <taxon>Basidiomycota</taxon>
        <taxon>Agaricomycotina</taxon>
        <taxon>Tremellomycetes</taxon>
        <taxon>Filobasidiales</taxon>
        <taxon>Filobasidiaceae</taxon>
        <taxon>Filobasidium</taxon>
    </lineage>
</organism>
<reference evidence="2" key="1">
    <citation type="submission" date="2020-04" db="EMBL/GenBank/DDBJ databases">
        <title>Analysis of mating type loci in Filobasidium floriforme.</title>
        <authorList>
            <person name="Nowrousian M."/>
        </authorList>
    </citation>
    <scope>NUCLEOTIDE SEQUENCE</scope>
    <source>
        <strain evidence="2">CBS 6242</strain>
    </source>
</reference>
<dbReference type="AlphaFoldDB" id="A0A8K0JHG6"/>
<dbReference type="Proteomes" id="UP000812966">
    <property type="component" value="Unassembled WGS sequence"/>
</dbReference>
<feature type="compositionally biased region" description="Polar residues" evidence="1">
    <location>
        <begin position="1"/>
        <end position="23"/>
    </location>
</feature>
<feature type="compositionally biased region" description="Low complexity" evidence="1">
    <location>
        <begin position="31"/>
        <end position="42"/>
    </location>
</feature>
<gene>
    <name evidence="2" type="ORF">FFLO_05852</name>
</gene>
<name>A0A8K0JHG6_9TREE</name>
<protein>
    <submittedName>
        <fullName evidence="2">Uncharacterized protein</fullName>
    </submittedName>
</protein>
<dbReference type="EMBL" id="JABELV010000161">
    <property type="protein sequence ID" value="KAG7528994.1"/>
    <property type="molecule type" value="Genomic_DNA"/>
</dbReference>
<proteinExistence type="predicted"/>